<accession>A0A2P2I5I9</accession>
<evidence type="ECO:0000256" key="1">
    <source>
        <dbReference type="ARBA" id="ARBA00009809"/>
    </source>
</evidence>
<organism evidence="10">
    <name type="scientific">Hirondellea gigas</name>
    <dbReference type="NCBI Taxonomy" id="1518452"/>
    <lineage>
        <taxon>Eukaryota</taxon>
        <taxon>Metazoa</taxon>
        <taxon>Ecdysozoa</taxon>
        <taxon>Arthropoda</taxon>
        <taxon>Crustacea</taxon>
        <taxon>Multicrustacea</taxon>
        <taxon>Malacostraca</taxon>
        <taxon>Eumalacostraca</taxon>
        <taxon>Peracarida</taxon>
        <taxon>Amphipoda</taxon>
        <taxon>Amphilochidea</taxon>
        <taxon>Lysianassida</taxon>
        <taxon>Lysianassidira</taxon>
        <taxon>Lysianassoidea</taxon>
        <taxon>Lysianassidae</taxon>
        <taxon>Hirondellea</taxon>
    </lineage>
</organism>
<dbReference type="InterPro" id="IPR031330">
    <property type="entry name" value="Gly_Hdrlase_35_cat"/>
</dbReference>
<proteinExistence type="evidence at transcript level"/>
<feature type="active site" description="Proton donor" evidence="4">
    <location>
        <position position="178"/>
    </location>
</feature>
<dbReference type="Gene3D" id="2.60.120.260">
    <property type="entry name" value="Galactose-binding domain-like"/>
    <property type="match status" value="2"/>
</dbReference>
<feature type="domain" description="Beta-galactosidase 1-like first all-beta" evidence="8">
    <location>
        <begin position="414"/>
        <end position="533"/>
    </location>
</feature>
<dbReference type="EMBL" id="IACF01003677">
    <property type="protein sequence ID" value="LAB69288.1"/>
    <property type="molecule type" value="mRNA"/>
</dbReference>
<dbReference type="SUPFAM" id="SSF51445">
    <property type="entry name" value="(Trans)glycosidases"/>
    <property type="match status" value="1"/>
</dbReference>
<evidence type="ECO:0000256" key="2">
    <source>
        <dbReference type="ARBA" id="ARBA00022801"/>
    </source>
</evidence>
<dbReference type="Pfam" id="PF21467">
    <property type="entry name" value="BetaGal_gal-bd"/>
    <property type="match status" value="1"/>
</dbReference>
<evidence type="ECO:0000259" key="9">
    <source>
        <dbReference type="Pfam" id="PF21467"/>
    </source>
</evidence>
<evidence type="ECO:0000256" key="5">
    <source>
        <dbReference type="RuleBase" id="RU000675"/>
    </source>
</evidence>
<feature type="active site" description="Nucleophile" evidence="4">
    <location>
        <position position="259"/>
    </location>
</feature>
<dbReference type="InterPro" id="IPR017853">
    <property type="entry name" value="GH"/>
</dbReference>
<dbReference type="Gene3D" id="3.20.20.80">
    <property type="entry name" value="Glycosidases"/>
    <property type="match status" value="1"/>
</dbReference>
<reference evidence="10" key="1">
    <citation type="journal article" date="2018" name="Biosci. Biotechnol. Biochem.">
        <title>Polysaccharide hydrolase of the hadal zone amphipods Hirondellea gigas.</title>
        <authorList>
            <person name="Kobayashi H."/>
            <person name="Nagahama T."/>
            <person name="Arai W."/>
            <person name="Sasagawa Y."/>
            <person name="Umeda M."/>
            <person name="Hayashi T."/>
            <person name="Nikaido I."/>
            <person name="Watanabe H."/>
            <person name="Oguri K."/>
            <person name="Kitazato H."/>
            <person name="Fujioka K."/>
            <person name="Kido Y."/>
            <person name="Takami H."/>
        </authorList>
    </citation>
    <scope>NUCLEOTIDE SEQUENCE</scope>
    <source>
        <tissue evidence="10">Whole body</tissue>
    </source>
</reference>
<protein>
    <recommendedName>
        <fullName evidence="5">Beta-galactosidase</fullName>
        <ecNumber evidence="5">3.2.1.23</ecNumber>
    </recommendedName>
</protein>
<dbReference type="InterPro" id="IPR026283">
    <property type="entry name" value="B-gal_1-like"/>
</dbReference>
<dbReference type="GO" id="GO:0005975">
    <property type="term" value="P:carbohydrate metabolic process"/>
    <property type="evidence" value="ECO:0007669"/>
    <property type="project" value="InterPro"/>
</dbReference>
<dbReference type="PIRSF" id="PIRSF006336">
    <property type="entry name" value="B-gal"/>
    <property type="match status" value="1"/>
</dbReference>
<dbReference type="InterPro" id="IPR019801">
    <property type="entry name" value="Glyco_hydro_35_CS"/>
</dbReference>
<dbReference type="AlphaFoldDB" id="A0A2P2I5I9"/>
<dbReference type="InterPro" id="IPR008979">
    <property type="entry name" value="Galactose-bd-like_sf"/>
</dbReference>
<evidence type="ECO:0000256" key="3">
    <source>
        <dbReference type="ARBA" id="ARBA00023295"/>
    </source>
</evidence>
<evidence type="ECO:0000313" key="10">
    <source>
        <dbReference type="EMBL" id="LAB69288.1"/>
    </source>
</evidence>
<dbReference type="SUPFAM" id="SSF49785">
    <property type="entry name" value="Galactose-binding domain-like"/>
    <property type="match status" value="1"/>
</dbReference>
<feature type="domain" description="Beta-galactosidase galactose-binding" evidence="9">
    <location>
        <begin position="555"/>
        <end position="614"/>
    </location>
</feature>
<evidence type="ECO:0000259" key="7">
    <source>
        <dbReference type="Pfam" id="PF01301"/>
    </source>
</evidence>
<dbReference type="GO" id="GO:0004565">
    <property type="term" value="F:beta-galactosidase activity"/>
    <property type="evidence" value="ECO:0007669"/>
    <property type="project" value="UniProtKB-EC"/>
</dbReference>
<keyword evidence="3 5" id="KW-0326">Glycosidase</keyword>
<dbReference type="PROSITE" id="PS01182">
    <property type="entry name" value="GLYCOSYL_HYDROL_F35"/>
    <property type="match status" value="1"/>
</dbReference>
<name>A0A2P2I5I9_9CRUS</name>
<dbReference type="InterPro" id="IPR001944">
    <property type="entry name" value="Glycoside_Hdrlase_35"/>
</dbReference>
<evidence type="ECO:0000259" key="8">
    <source>
        <dbReference type="Pfam" id="PF21317"/>
    </source>
</evidence>
<keyword evidence="2 5" id="KW-0378">Hydrolase</keyword>
<comment type="similarity">
    <text evidence="1 6">Belongs to the glycosyl hydrolase 35 family.</text>
</comment>
<evidence type="ECO:0000256" key="6">
    <source>
        <dbReference type="RuleBase" id="RU003679"/>
    </source>
</evidence>
<dbReference type="Pfam" id="PF01301">
    <property type="entry name" value="Glyco_hydro_35"/>
    <property type="match status" value="1"/>
</dbReference>
<dbReference type="InterPro" id="IPR048913">
    <property type="entry name" value="BetaGal_gal-bd"/>
</dbReference>
<sequence length="637" mass="71793">MKLYEYYAPEGVVTSGLVAEGPSFMLNNKELKILSGSFHYFRIHPDYWRETLKKLRATGLNTVETYVSWNLHEPRKGEFDFGQLGEDMSPFLDIRYFVEMAQKEDLLVIIRPGPYICSEWEFGGMPSWLMRDNTMHVRTYYEKFRVAAKSYLTNVLGQLSGLQFVEGGPIIAMQIENEYGAFGYDDDPRDKLYLSFLKSVMKANGFNNTLFFTSDNTIMHYDWGSVDGALQTANFNREPSKHLARLKEMQPNRPLMVAEFWSGWYDYWLAKSHTGWEVEEFGTSYEETLSMNASANLYMFIGGTNFGFLAGANHGGADYLPLVTSYDYDAPLTESGAYTPKYDKVKEILYRQNPLQGIVDNPPPPPDRLHEAYGKVAIIQVLTLAELVGQAPISYKSETGPLNMEALPMNKMSGQSYGYIFYSTKAVVAPTWSTLMIKGHVRDMAQVMVNGGMVTKPYGDGADLNSFGFWNGRDKTVTITGTGSETDINILVENLGRVNSGYPHKFMQKKGLWEGSVLIDREVVNNWKMIPLEFKQSFIKGLTGWAEFEGSLSLPAMYRATLIIKGSPHDTFLDMSSWGKGVVFVNGFNIGRYWSKGPTLTLYVPAPLLTVGENKVLVFEQYTAANVIISTDKPKLG</sequence>
<dbReference type="PANTHER" id="PTHR23421">
    <property type="entry name" value="BETA-GALACTOSIDASE RELATED"/>
    <property type="match status" value="1"/>
</dbReference>
<dbReference type="FunFam" id="2.60.120.260:FF:000049">
    <property type="entry name" value="Beta-galactosidase"/>
    <property type="match status" value="1"/>
</dbReference>
<feature type="domain" description="Glycoside hydrolase 35 catalytic" evidence="7">
    <location>
        <begin position="23"/>
        <end position="349"/>
    </location>
</feature>
<dbReference type="PRINTS" id="PR00742">
    <property type="entry name" value="GLHYDRLASE35"/>
</dbReference>
<dbReference type="Pfam" id="PF21317">
    <property type="entry name" value="BetaGal_ABD_1"/>
    <property type="match status" value="1"/>
</dbReference>
<dbReference type="InterPro" id="IPR048912">
    <property type="entry name" value="BetaGal1-like_ABD1"/>
</dbReference>
<dbReference type="EC" id="3.2.1.23" evidence="5"/>
<evidence type="ECO:0000256" key="4">
    <source>
        <dbReference type="PIRSR" id="PIRSR006336-1"/>
    </source>
</evidence>
<comment type="catalytic activity">
    <reaction evidence="5">
        <text>Hydrolysis of terminal non-reducing beta-D-galactose residues in beta-D-galactosides.</text>
        <dbReference type="EC" id="3.2.1.23"/>
    </reaction>
</comment>